<keyword evidence="10" id="KW-1015">Disulfide bond</keyword>
<keyword evidence="3 12" id="KW-0812">Transmembrane</keyword>
<dbReference type="PANTHER" id="PTHR35457">
    <property type="entry name" value="HEME A SYNTHASE"/>
    <property type="match status" value="1"/>
</dbReference>
<evidence type="ECO:0008006" key="14">
    <source>
        <dbReference type="Google" id="ProtNLM"/>
    </source>
</evidence>
<evidence type="ECO:0000256" key="8">
    <source>
        <dbReference type="ARBA" id="ARBA00023133"/>
    </source>
</evidence>
<keyword evidence="7" id="KW-0408">Iron</keyword>
<dbReference type="GO" id="GO:0016491">
    <property type="term" value="F:oxidoreductase activity"/>
    <property type="evidence" value="ECO:0007669"/>
    <property type="project" value="UniProtKB-KW"/>
</dbReference>
<keyword evidence="4" id="KW-0479">Metal-binding</keyword>
<comment type="pathway">
    <text evidence="11">Porphyrin-containing compound metabolism.</text>
</comment>
<protein>
    <recommendedName>
        <fullName evidence="14">Cytochrome oxidase assembly protein</fullName>
    </recommendedName>
</protein>
<name>B1X5E3_PAUCH</name>
<evidence type="ECO:0000313" key="13">
    <source>
        <dbReference type="EMBL" id="ACB43162.1"/>
    </source>
</evidence>
<evidence type="ECO:0000256" key="3">
    <source>
        <dbReference type="ARBA" id="ARBA00022692"/>
    </source>
</evidence>
<evidence type="ECO:0000256" key="2">
    <source>
        <dbReference type="ARBA" id="ARBA00022475"/>
    </source>
</evidence>
<organism evidence="13">
    <name type="scientific">Paulinella chromatophora</name>
    <dbReference type="NCBI Taxonomy" id="39717"/>
    <lineage>
        <taxon>Eukaryota</taxon>
        <taxon>Sar</taxon>
        <taxon>Rhizaria</taxon>
        <taxon>Cercozoa</taxon>
        <taxon>Imbricatea</taxon>
        <taxon>Silicofilosea</taxon>
        <taxon>Euglyphida</taxon>
        <taxon>Paulinellidae</taxon>
        <taxon>Paulinella</taxon>
    </lineage>
</organism>
<proteinExistence type="predicted"/>
<dbReference type="Pfam" id="PF02628">
    <property type="entry name" value="COX15-CtaA"/>
    <property type="match status" value="1"/>
</dbReference>
<keyword evidence="13" id="KW-0934">Plastid</keyword>
<evidence type="ECO:0000256" key="4">
    <source>
        <dbReference type="ARBA" id="ARBA00022723"/>
    </source>
</evidence>
<dbReference type="GO" id="GO:0046872">
    <property type="term" value="F:metal ion binding"/>
    <property type="evidence" value="ECO:0007669"/>
    <property type="project" value="UniProtKB-KW"/>
</dbReference>
<accession>B1X5E3</accession>
<dbReference type="GO" id="GO:0016020">
    <property type="term" value="C:membrane"/>
    <property type="evidence" value="ECO:0007669"/>
    <property type="project" value="UniProtKB-SubCell"/>
</dbReference>
<comment type="subcellular location">
    <subcellularLocation>
        <location evidence="1">Membrane</location>
        <topology evidence="1">Multi-pass membrane protein</topology>
    </subcellularLocation>
</comment>
<keyword evidence="8" id="KW-0350">Heme biosynthesis</keyword>
<dbReference type="RefSeq" id="YP_002049372.1">
    <property type="nucleotide sequence ID" value="NC_011087.1"/>
</dbReference>
<reference evidence="13" key="1">
    <citation type="submission" date="2007-08" db="EMBL/GenBank/DDBJ databases">
        <authorList>
            <person name="Gloeckner G."/>
            <person name="Nowack E."/>
            <person name="Melkonian M."/>
        </authorList>
    </citation>
    <scope>NUCLEOTIDE SEQUENCE</scope>
</reference>
<keyword evidence="5 12" id="KW-1133">Transmembrane helix</keyword>
<feature type="transmembrane region" description="Helical" evidence="12">
    <location>
        <begin position="12"/>
        <end position="33"/>
    </location>
</feature>
<gene>
    <name evidence="13" type="ordered locus">PCC_0747</name>
</gene>
<keyword evidence="2" id="KW-1003">Cell membrane</keyword>
<evidence type="ECO:0000256" key="6">
    <source>
        <dbReference type="ARBA" id="ARBA00023002"/>
    </source>
</evidence>
<evidence type="ECO:0000256" key="11">
    <source>
        <dbReference type="ARBA" id="ARBA00023444"/>
    </source>
</evidence>
<feature type="transmembrane region" description="Helical" evidence="12">
    <location>
        <begin position="282"/>
        <end position="304"/>
    </location>
</feature>
<dbReference type="GO" id="GO:0006784">
    <property type="term" value="P:heme A biosynthetic process"/>
    <property type="evidence" value="ECO:0007669"/>
    <property type="project" value="InterPro"/>
</dbReference>
<dbReference type="AlphaFoldDB" id="B1X5E3"/>
<evidence type="ECO:0000256" key="10">
    <source>
        <dbReference type="ARBA" id="ARBA00023157"/>
    </source>
</evidence>
<feature type="transmembrane region" description="Helical" evidence="12">
    <location>
        <begin position="63"/>
        <end position="85"/>
    </location>
</feature>
<reference evidence="13" key="2">
    <citation type="journal article" date="2008" name="Curr. Biol.">
        <title>Chromatophore genome sequence of Paulinella sheds light on acquisition of photosynthesis by eukaryotes.</title>
        <authorList>
            <person name="Nowack E.C.M."/>
            <person name="Melkonian M."/>
            <person name="Gloeckner G."/>
        </authorList>
    </citation>
    <scope>NUCLEOTIDE SEQUENCE [LARGE SCALE GENOMIC DNA]</scope>
</reference>
<evidence type="ECO:0000256" key="12">
    <source>
        <dbReference type="SAM" id="Phobius"/>
    </source>
</evidence>
<feature type="transmembrane region" description="Helical" evidence="12">
    <location>
        <begin position="123"/>
        <end position="147"/>
    </location>
</feature>
<evidence type="ECO:0000256" key="1">
    <source>
        <dbReference type="ARBA" id="ARBA00004141"/>
    </source>
</evidence>
<feature type="transmembrane region" description="Helical" evidence="12">
    <location>
        <begin position="220"/>
        <end position="240"/>
    </location>
</feature>
<dbReference type="PANTHER" id="PTHR35457:SF1">
    <property type="entry name" value="HEME A SYNTHASE"/>
    <property type="match status" value="1"/>
</dbReference>
<dbReference type="GeneID" id="6481561"/>
<dbReference type="InterPro" id="IPR003780">
    <property type="entry name" value="COX15/CtaA_fam"/>
</dbReference>
<feature type="transmembrane region" description="Helical" evidence="12">
    <location>
        <begin position="177"/>
        <end position="200"/>
    </location>
</feature>
<evidence type="ECO:0000256" key="7">
    <source>
        <dbReference type="ARBA" id="ARBA00023004"/>
    </source>
</evidence>
<keyword evidence="9 12" id="KW-0472">Membrane</keyword>
<geneLocation type="organellar chromatophore" evidence="13"/>
<dbReference type="EMBL" id="CP000815">
    <property type="protein sequence ID" value="ACB43162.1"/>
    <property type="molecule type" value="Genomic_DNA"/>
</dbReference>
<evidence type="ECO:0000256" key="5">
    <source>
        <dbReference type="ARBA" id="ARBA00022989"/>
    </source>
</evidence>
<sequence length="316" mass="34525">MQHLIKNQLSRLTAHLVVALAAMVGIGGATRVMEAGLACPDWPLCYGSFLPGHQMNLKVFLEWFHRFDALVISIGLLILLILSIIRRAILPLWLPWVSGLMLTLIILQAGLGALTVLQLLPSGIVTAHLAVALLLVGIISACHQGLIYELSQKRVNSDQFIQNSSVFIKSSFQSQKWWPPLAVLTTLVVYSQCLIGGLMATQWAAQRCLGKGEVCQWLHFHRFGATIATALVVTFIVASLFTDGWSRRQWPLLSFATFLLVLQIGLGHASMQLVLSAPGLTIAHQITAAILIATLSALTTRGIFSRMTIPSKSTLF</sequence>
<feature type="transmembrane region" description="Helical" evidence="12">
    <location>
        <begin position="252"/>
        <end position="270"/>
    </location>
</feature>
<dbReference type="InterPro" id="IPR050450">
    <property type="entry name" value="COX15/CtaA_HemeA_synthase"/>
</dbReference>
<keyword evidence="6" id="KW-0560">Oxidoreductase</keyword>
<evidence type="ECO:0000256" key="9">
    <source>
        <dbReference type="ARBA" id="ARBA00023136"/>
    </source>
</evidence>
<feature type="transmembrane region" description="Helical" evidence="12">
    <location>
        <begin position="92"/>
        <end position="117"/>
    </location>
</feature>